<dbReference type="EMBL" id="JAYKXN010000002">
    <property type="protein sequence ID" value="KAK7309607.1"/>
    <property type="molecule type" value="Genomic_DNA"/>
</dbReference>
<name>A0AAN9K4V5_CLITE</name>
<organism evidence="2 3">
    <name type="scientific">Clitoria ternatea</name>
    <name type="common">Butterfly pea</name>
    <dbReference type="NCBI Taxonomy" id="43366"/>
    <lineage>
        <taxon>Eukaryota</taxon>
        <taxon>Viridiplantae</taxon>
        <taxon>Streptophyta</taxon>
        <taxon>Embryophyta</taxon>
        <taxon>Tracheophyta</taxon>
        <taxon>Spermatophyta</taxon>
        <taxon>Magnoliopsida</taxon>
        <taxon>eudicotyledons</taxon>
        <taxon>Gunneridae</taxon>
        <taxon>Pentapetalae</taxon>
        <taxon>rosids</taxon>
        <taxon>fabids</taxon>
        <taxon>Fabales</taxon>
        <taxon>Fabaceae</taxon>
        <taxon>Papilionoideae</taxon>
        <taxon>50 kb inversion clade</taxon>
        <taxon>NPAAA clade</taxon>
        <taxon>indigoferoid/millettioid clade</taxon>
        <taxon>Phaseoleae</taxon>
        <taxon>Clitoria</taxon>
    </lineage>
</organism>
<proteinExistence type="predicted"/>
<sequence length="124" mass="14000">MAQDKFVVLVNRVVGCTCTTRIIGTSFRCSTTVQVYNYINVCYIIVPEKLILIRIRILSNFGVSTYTSATLSVEAGNPCVLFSFCCTDDAKFANNGLFLVYVVDGCDVYFLVLSFFLFCWYLCR</sequence>
<reference evidence="2 3" key="1">
    <citation type="submission" date="2024-01" db="EMBL/GenBank/DDBJ databases">
        <title>The genomes of 5 underutilized Papilionoideae crops provide insights into root nodulation and disease resistance.</title>
        <authorList>
            <person name="Yuan L."/>
        </authorList>
    </citation>
    <scope>NUCLEOTIDE SEQUENCE [LARGE SCALE GENOMIC DNA]</scope>
    <source>
        <strain evidence="2">LY-2023</strain>
        <tissue evidence="2">Leaf</tissue>
    </source>
</reference>
<protein>
    <submittedName>
        <fullName evidence="2">Uncharacterized protein</fullName>
    </submittedName>
</protein>
<keyword evidence="3" id="KW-1185">Reference proteome</keyword>
<comment type="caution">
    <text evidence="2">The sequence shown here is derived from an EMBL/GenBank/DDBJ whole genome shotgun (WGS) entry which is preliminary data.</text>
</comment>
<keyword evidence="1" id="KW-1133">Transmembrane helix</keyword>
<feature type="transmembrane region" description="Helical" evidence="1">
    <location>
        <begin position="98"/>
        <end position="123"/>
    </location>
</feature>
<accession>A0AAN9K4V5</accession>
<gene>
    <name evidence="2" type="ORF">RJT34_06474</name>
</gene>
<evidence type="ECO:0000313" key="2">
    <source>
        <dbReference type="EMBL" id="KAK7309607.1"/>
    </source>
</evidence>
<dbReference type="AlphaFoldDB" id="A0AAN9K4V5"/>
<keyword evidence="1" id="KW-0472">Membrane</keyword>
<keyword evidence="1" id="KW-0812">Transmembrane</keyword>
<dbReference type="Proteomes" id="UP001359559">
    <property type="component" value="Unassembled WGS sequence"/>
</dbReference>
<evidence type="ECO:0000256" key="1">
    <source>
        <dbReference type="SAM" id="Phobius"/>
    </source>
</evidence>
<evidence type="ECO:0000313" key="3">
    <source>
        <dbReference type="Proteomes" id="UP001359559"/>
    </source>
</evidence>